<proteinExistence type="predicted"/>
<feature type="region of interest" description="Disordered" evidence="2">
    <location>
        <begin position="378"/>
        <end position="478"/>
    </location>
</feature>
<evidence type="ECO:0000259" key="3">
    <source>
        <dbReference type="SMART" id="SM00322"/>
    </source>
</evidence>
<dbReference type="InterPro" id="IPR036612">
    <property type="entry name" value="KH_dom_type_1_sf"/>
</dbReference>
<organism evidence="4 5">
    <name type="scientific">Plasmodiophora brassicae</name>
    <name type="common">Clubroot disease agent</name>
    <dbReference type="NCBI Taxonomy" id="37360"/>
    <lineage>
        <taxon>Eukaryota</taxon>
        <taxon>Sar</taxon>
        <taxon>Rhizaria</taxon>
        <taxon>Endomyxa</taxon>
        <taxon>Phytomyxea</taxon>
        <taxon>Plasmodiophorida</taxon>
        <taxon>Plasmodiophoridae</taxon>
        <taxon>Plasmodiophora</taxon>
    </lineage>
</organism>
<evidence type="ECO:0000313" key="4">
    <source>
        <dbReference type="EMBL" id="CEO97373.1"/>
    </source>
</evidence>
<keyword evidence="1" id="KW-0694">RNA-binding</keyword>
<dbReference type="InterPro" id="IPR008395">
    <property type="entry name" value="Agenet-like_dom"/>
</dbReference>
<dbReference type="InterPro" id="IPR040148">
    <property type="entry name" value="FMR1"/>
</dbReference>
<dbReference type="Pfam" id="PF00013">
    <property type="entry name" value="KH_1"/>
    <property type="match status" value="1"/>
</dbReference>
<reference evidence="4 5" key="1">
    <citation type="submission" date="2015-02" db="EMBL/GenBank/DDBJ databases">
        <authorList>
            <person name="Chooi Y.-H."/>
        </authorList>
    </citation>
    <scope>NUCLEOTIDE SEQUENCE [LARGE SCALE GENOMIC DNA]</scope>
    <source>
        <strain evidence="4">E3</strain>
    </source>
</reference>
<dbReference type="SMART" id="SM00322">
    <property type="entry name" value="KH"/>
    <property type="match status" value="2"/>
</dbReference>
<dbReference type="STRING" id="37360.A0A0G4IPT8"/>
<dbReference type="SUPFAM" id="SSF54791">
    <property type="entry name" value="Eukaryotic type KH-domain (KH-domain type I)"/>
    <property type="match status" value="2"/>
</dbReference>
<keyword evidence="5" id="KW-1185">Reference proteome</keyword>
<dbReference type="InterPro" id="IPR004088">
    <property type="entry name" value="KH_dom_type_1"/>
</dbReference>
<dbReference type="Proteomes" id="UP000039324">
    <property type="component" value="Unassembled WGS sequence"/>
</dbReference>
<dbReference type="GO" id="GO:0051028">
    <property type="term" value="P:mRNA transport"/>
    <property type="evidence" value="ECO:0007669"/>
    <property type="project" value="TreeGrafter"/>
</dbReference>
<feature type="domain" description="K Homology" evidence="3">
    <location>
        <begin position="222"/>
        <end position="289"/>
    </location>
</feature>
<dbReference type="InterPro" id="IPR004087">
    <property type="entry name" value="KH_dom"/>
</dbReference>
<dbReference type="Pfam" id="PF05641">
    <property type="entry name" value="Agenet"/>
    <property type="match status" value="1"/>
</dbReference>
<sequence length="478" mass="52653">MATSDARYEANDPETGAYFKATIRDIKLGKVLTEFEDGWKTLWVPADKVRYVPEELTSPPKYEPGMEVEVLAQGAEDEPWGWWPAVIKSTKANVALVRFAGFGDDCDDIIDLEHIRPANKSPSIDLRPIQRVELTLPAILRSVSAGPITSTLPNIRADTGVIAITYDGPAHKIIVVGTETCLNKAKLLIDLHVQHLTELQVIRNKTEQYRAELAKAQEKVTTGHVEEFTVDLSTIGYAIGAKGSRVQRVQQMPGIMNVQIDAETGKIRILAESPQAAAAARHELEFLQESIQLTPDAVAWVIGKNGRVIQHIEASSKANRIKVQDGTVTIFGTRDSVSNAKMLIESHLAYRSQFEKYQREQEEVQKQLHHLQVETGMRPVPYNAAPNGEPAGESTAADAKKSDGQHQQQSQRTGPKPGRRRGGGQRPRGEESSGPEGSANKPQPNQPNPRRSRQGKQQRAQDKEGQPPVKAEQQPAAV</sequence>
<name>A0A0G4IPT8_PLABS</name>
<dbReference type="OrthoDB" id="424249at2759"/>
<protein>
    <recommendedName>
        <fullName evidence="3">K Homology domain-containing protein</fullName>
    </recommendedName>
</protein>
<dbReference type="GO" id="GO:0045727">
    <property type="term" value="P:positive regulation of translation"/>
    <property type="evidence" value="ECO:0007669"/>
    <property type="project" value="TreeGrafter"/>
</dbReference>
<dbReference type="GO" id="GO:0048513">
    <property type="term" value="P:animal organ development"/>
    <property type="evidence" value="ECO:0007669"/>
    <property type="project" value="TreeGrafter"/>
</dbReference>
<dbReference type="Gene3D" id="2.30.30.140">
    <property type="match status" value="1"/>
</dbReference>
<dbReference type="Gene3D" id="3.30.1370.10">
    <property type="entry name" value="K Homology domain, type 1"/>
    <property type="match status" value="2"/>
</dbReference>
<dbReference type="CDD" id="cd20403">
    <property type="entry name" value="Tudor_Agenet_FMRP-like_rpt2"/>
    <property type="match status" value="1"/>
</dbReference>
<dbReference type="PANTHER" id="PTHR10603:SF7">
    <property type="entry name" value="FRAGILE X MESSENGER RIBONUCLEOPROTEIN 1 HOMOLOG"/>
    <property type="match status" value="1"/>
</dbReference>
<gene>
    <name evidence="4" type="ORF">PBRA_000718</name>
</gene>
<feature type="domain" description="K Homology" evidence="3">
    <location>
        <begin position="290"/>
        <end position="349"/>
    </location>
</feature>
<evidence type="ECO:0000256" key="1">
    <source>
        <dbReference type="PROSITE-ProRule" id="PRU00117"/>
    </source>
</evidence>
<dbReference type="PROSITE" id="PS50084">
    <property type="entry name" value="KH_TYPE_1"/>
    <property type="match status" value="2"/>
</dbReference>
<dbReference type="GO" id="GO:0010494">
    <property type="term" value="C:cytoplasmic stress granule"/>
    <property type="evidence" value="ECO:0007669"/>
    <property type="project" value="TreeGrafter"/>
</dbReference>
<dbReference type="AlphaFoldDB" id="A0A0G4IPT8"/>
<dbReference type="EMBL" id="CDSF01000079">
    <property type="protein sequence ID" value="CEO97373.1"/>
    <property type="molecule type" value="Genomic_DNA"/>
</dbReference>
<dbReference type="CDD" id="cd22426">
    <property type="entry name" value="KH_I_FMR1_FXR_rpt2"/>
    <property type="match status" value="1"/>
</dbReference>
<dbReference type="GO" id="GO:0045182">
    <property type="term" value="F:translation regulator activity"/>
    <property type="evidence" value="ECO:0007669"/>
    <property type="project" value="TreeGrafter"/>
</dbReference>
<dbReference type="GO" id="GO:0005634">
    <property type="term" value="C:nucleus"/>
    <property type="evidence" value="ECO:0007669"/>
    <property type="project" value="TreeGrafter"/>
</dbReference>
<dbReference type="PANTHER" id="PTHR10603">
    <property type="entry name" value="FRAGILE X MENTAL RETARDATION SYNDROME-RELATED PROTEIN"/>
    <property type="match status" value="1"/>
</dbReference>
<evidence type="ECO:0000313" key="5">
    <source>
        <dbReference type="Proteomes" id="UP000039324"/>
    </source>
</evidence>
<dbReference type="GO" id="GO:0043488">
    <property type="term" value="P:regulation of mRNA stability"/>
    <property type="evidence" value="ECO:0007669"/>
    <property type="project" value="TreeGrafter"/>
</dbReference>
<evidence type="ECO:0000256" key="2">
    <source>
        <dbReference type="SAM" id="MobiDB-lite"/>
    </source>
</evidence>
<dbReference type="OMA" id="DEETHYF"/>
<accession>A0A0G4IPT8</accession>
<dbReference type="GO" id="GO:0003730">
    <property type="term" value="F:mRNA 3'-UTR binding"/>
    <property type="evidence" value="ECO:0007669"/>
    <property type="project" value="TreeGrafter"/>
</dbReference>